<dbReference type="AlphaFoldDB" id="A0AAD3H0R2"/>
<gene>
    <name evidence="1" type="ORF">CTEN210_02589</name>
</gene>
<protein>
    <submittedName>
        <fullName evidence="1">Uncharacterized protein</fullName>
    </submittedName>
</protein>
<dbReference type="InterPro" id="IPR027417">
    <property type="entry name" value="P-loop_NTPase"/>
</dbReference>
<proteinExistence type="predicted"/>
<dbReference type="Gene3D" id="3.40.50.300">
    <property type="entry name" value="P-loop containing nucleotide triphosphate hydrolases"/>
    <property type="match status" value="1"/>
</dbReference>
<dbReference type="Proteomes" id="UP001054902">
    <property type="component" value="Unassembled WGS sequence"/>
</dbReference>
<sequence length="364" mass="40937">MMNQMNSPGGFSSPNKYSPLPNMQQSSAWRIPILIFSICVAIVSLATVVDLSHFVDSFSCQEKDVEEKALGRNENITKPFMSFNSTNPNSNWCPYAVCHNSPICGPCNRRYLLLLATARSGSTTLLKMFNFLPNVRISGENSNEIYLASKLVSNFKGENAVPLLDQNFDRTEGAYFHNAIPPQSMSCPIQSIINTLNPAPQHVQQMVNVTGNPSLGEYDTDRILGVKTIRFQKGDWSVKEASEFLREYFPCSRVVVNIRSDVESQLKSMSNTFKNDHKGADDTDKILKMNNFLIHVAEELGSDMAKLIDMNDWTQNVDVLNEVVQWLGYRECKYAGIVHENAEGYGRDHETNHDMGKNCHYIGN</sequence>
<keyword evidence="2" id="KW-1185">Reference proteome</keyword>
<dbReference type="SUPFAM" id="SSF52540">
    <property type="entry name" value="P-loop containing nucleoside triphosphate hydrolases"/>
    <property type="match status" value="1"/>
</dbReference>
<accession>A0AAD3H0R2</accession>
<evidence type="ECO:0000313" key="2">
    <source>
        <dbReference type="Proteomes" id="UP001054902"/>
    </source>
</evidence>
<reference evidence="1 2" key="1">
    <citation type="journal article" date="2021" name="Sci. Rep.">
        <title>The genome of the diatom Chaetoceros tenuissimus carries an ancient integrated fragment of an extant virus.</title>
        <authorList>
            <person name="Hongo Y."/>
            <person name="Kimura K."/>
            <person name="Takaki Y."/>
            <person name="Yoshida Y."/>
            <person name="Baba S."/>
            <person name="Kobayashi G."/>
            <person name="Nagasaki K."/>
            <person name="Hano T."/>
            <person name="Tomaru Y."/>
        </authorList>
    </citation>
    <scope>NUCLEOTIDE SEQUENCE [LARGE SCALE GENOMIC DNA]</scope>
    <source>
        <strain evidence="1 2">NIES-3715</strain>
    </source>
</reference>
<organism evidence="1 2">
    <name type="scientific">Chaetoceros tenuissimus</name>
    <dbReference type="NCBI Taxonomy" id="426638"/>
    <lineage>
        <taxon>Eukaryota</taxon>
        <taxon>Sar</taxon>
        <taxon>Stramenopiles</taxon>
        <taxon>Ochrophyta</taxon>
        <taxon>Bacillariophyta</taxon>
        <taxon>Coscinodiscophyceae</taxon>
        <taxon>Chaetocerotophycidae</taxon>
        <taxon>Chaetocerotales</taxon>
        <taxon>Chaetocerotaceae</taxon>
        <taxon>Chaetoceros</taxon>
    </lineage>
</organism>
<name>A0AAD3H0R2_9STRA</name>
<evidence type="ECO:0000313" key="1">
    <source>
        <dbReference type="EMBL" id="GFH46115.1"/>
    </source>
</evidence>
<dbReference type="EMBL" id="BLLK01000022">
    <property type="protein sequence ID" value="GFH46115.1"/>
    <property type="molecule type" value="Genomic_DNA"/>
</dbReference>
<comment type="caution">
    <text evidence="1">The sequence shown here is derived from an EMBL/GenBank/DDBJ whole genome shotgun (WGS) entry which is preliminary data.</text>
</comment>